<feature type="binding site" evidence="12">
    <location>
        <begin position="146"/>
        <end position="148"/>
    </location>
    <ligand>
        <name>CTP</name>
        <dbReference type="ChEBI" id="CHEBI:37563"/>
        <note>allosteric inhibitor</note>
    </ligand>
</feature>
<keyword evidence="6 12" id="KW-0067">ATP-binding</keyword>
<feature type="binding site" evidence="12">
    <location>
        <begin position="381"/>
        <end position="384"/>
    </location>
    <ligand>
        <name>L-glutamine</name>
        <dbReference type="ChEBI" id="CHEBI:58359"/>
    </ligand>
</feature>
<evidence type="ECO:0000256" key="10">
    <source>
        <dbReference type="ARBA" id="ARBA00047781"/>
    </source>
</evidence>
<evidence type="ECO:0000259" key="14">
    <source>
        <dbReference type="Pfam" id="PF06418"/>
    </source>
</evidence>
<name>A0A4D8PTH2_AZOBR</name>
<feature type="binding site" evidence="12">
    <location>
        <position position="71"/>
    </location>
    <ligand>
        <name>ATP</name>
        <dbReference type="ChEBI" id="CHEBI:30616"/>
    </ligand>
</feature>
<dbReference type="InterPro" id="IPR004468">
    <property type="entry name" value="CTP_synthase"/>
</dbReference>
<evidence type="ECO:0000313" key="15">
    <source>
        <dbReference type="EMBL" id="QCO01233.1"/>
    </source>
</evidence>
<comment type="miscellaneous">
    <text evidence="12">CTPSs have evolved a hybrid strategy for distinguishing between UTP and CTP. The overlapping regions of the product feedback inhibitory and substrate sites recognize a common feature in both compounds, the triphosphate moiety. To differentiate isosteric substrate and product pyrimidine rings, an additional pocket far from the expected kinase/ligase catalytic site, specifically recognizes the cytosine and ribose portions of the product inhibitor.</text>
</comment>
<dbReference type="GO" id="GO:0042802">
    <property type="term" value="F:identical protein binding"/>
    <property type="evidence" value="ECO:0007669"/>
    <property type="project" value="TreeGrafter"/>
</dbReference>
<keyword evidence="3 12" id="KW-0436">Ligase</keyword>
<feature type="domain" description="Glutamine amidotransferase" evidence="13">
    <location>
        <begin position="301"/>
        <end position="533"/>
    </location>
</feature>
<dbReference type="EC" id="6.3.4.2" evidence="12"/>
<feature type="active site" description="Nucleophile; for glutamine hydrolysis" evidence="12">
    <location>
        <position position="380"/>
    </location>
</feature>
<keyword evidence="7 12" id="KW-0460">Magnesium</keyword>
<dbReference type="NCBIfam" id="TIGR00337">
    <property type="entry name" value="PyrG"/>
    <property type="match status" value="1"/>
</dbReference>
<feature type="domain" description="CTP synthase N-terminal" evidence="14">
    <location>
        <begin position="3"/>
        <end position="264"/>
    </location>
</feature>
<feature type="binding site" evidence="12">
    <location>
        <position position="13"/>
    </location>
    <ligand>
        <name>UTP</name>
        <dbReference type="ChEBI" id="CHEBI:46398"/>
    </ligand>
</feature>
<dbReference type="Gene3D" id="3.40.50.300">
    <property type="entry name" value="P-loop containing nucleotide triphosphate hydrolases"/>
    <property type="match status" value="1"/>
</dbReference>
<dbReference type="InterPro" id="IPR029062">
    <property type="entry name" value="Class_I_gatase-like"/>
</dbReference>
<comment type="function">
    <text evidence="11 12">Catalyzes the ATP-dependent amination of UTP to CTP with either L-glutamine or ammonia as the source of nitrogen. Regulates intracellular CTP levels through interactions with the four ribonucleotide triphosphates.</text>
</comment>
<evidence type="ECO:0000256" key="7">
    <source>
        <dbReference type="ARBA" id="ARBA00022842"/>
    </source>
</evidence>
<keyword evidence="9 12" id="KW-0665">Pyrimidine biosynthesis</keyword>
<evidence type="ECO:0000256" key="8">
    <source>
        <dbReference type="ARBA" id="ARBA00022962"/>
    </source>
</evidence>
<feature type="binding site" evidence="12">
    <location>
        <position position="139"/>
    </location>
    <ligand>
        <name>Mg(2+)</name>
        <dbReference type="ChEBI" id="CHEBI:18420"/>
    </ligand>
</feature>
<dbReference type="GO" id="GO:0003883">
    <property type="term" value="F:CTP synthase activity"/>
    <property type="evidence" value="ECO:0007669"/>
    <property type="project" value="UniProtKB-UniRule"/>
</dbReference>
<dbReference type="PANTHER" id="PTHR11550:SF0">
    <property type="entry name" value="CTP SYNTHASE-RELATED"/>
    <property type="match status" value="1"/>
</dbReference>
<feature type="binding site" evidence="12">
    <location>
        <position position="353"/>
    </location>
    <ligand>
        <name>L-glutamine</name>
        <dbReference type="ChEBI" id="CHEBI:58359"/>
    </ligand>
</feature>
<accession>A0A4D8PTH2</accession>
<dbReference type="PANTHER" id="PTHR11550">
    <property type="entry name" value="CTP SYNTHASE"/>
    <property type="match status" value="1"/>
</dbReference>
<dbReference type="GO" id="GO:0005829">
    <property type="term" value="C:cytosol"/>
    <property type="evidence" value="ECO:0007669"/>
    <property type="project" value="TreeGrafter"/>
</dbReference>
<keyword evidence="8 12" id="KW-0315">Glutamine amidotransferase</keyword>
<dbReference type="GO" id="GO:0044210">
    <property type="term" value="P:'de novo' CTP biosynthetic process"/>
    <property type="evidence" value="ECO:0007669"/>
    <property type="project" value="UniProtKB-UniRule"/>
</dbReference>
<evidence type="ECO:0000256" key="9">
    <source>
        <dbReference type="ARBA" id="ARBA00022975"/>
    </source>
</evidence>
<feature type="binding site" evidence="12">
    <location>
        <position position="469"/>
    </location>
    <ligand>
        <name>L-glutamine</name>
        <dbReference type="ChEBI" id="CHEBI:58359"/>
    </ligand>
</feature>
<dbReference type="InterPro" id="IPR033828">
    <property type="entry name" value="GATase1_CTP_Synthase"/>
</dbReference>
<dbReference type="SUPFAM" id="SSF52540">
    <property type="entry name" value="P-loop containing nucleoside triphosphate hydrolases"/>
    <property type="match status" value="1"/>
</dbReference>
<keyword evidence="5 12" id="KW-0547">Nucleotide-binding</keyword>
<dbReference type="UniPathway" id="UPA00159">
    <property type="reaction ID" value="UER00277"/>
</dbReference>
<feature type="active site" evidence="12">
    <location>
        <position position="516"/>
    </location>
</feature>
<evidence type="ECO:0000256" key="11">
    <source>
        <dbReference type="ARBA" id="ARBA00059148"/>
    </source>
</evidence>
<reference evidence="15 16" key="1">
    <citation type="submission" date="2018-09" db="EMBL/GenBank/DDBJ databases">
        <title>Whole genome based analysis of evolution and adaptive divergence in Indian and Brazilian strains of Azospirillum brasilense.</title>
        <authorList>
            <person name="Singh C."/>
            <person name="Tripathi A.K."/>
        </authorList>
    </citation>
    <scope>NUCLEOTIDE SEQUENCE [LARGE SCALE GENOMIC DNA]</scope>
    <source>
        <strain evidence="15 16">MTCC4036</strain>
    </source>
</reference>
<dbReference type="Proteomes" id="UP000298596">
    <property type="component" value="Chromosome"/>
</dbReference>
<dbReference type="InterPro" id="IPR027417">
    <property type="entry name" value="P-loop_NTPase"/>
</dbReference>
<dbReference type="AlphaFoldDB" id="A0A4D8PTH2"/>
<feature type="binding site" evidence="12">
    <location>
        <position position="222"/>
    </location>
    <ligand>
        <name>CTP</name>
        <dbReference type="ChEBI" id="CHEBI:37563"/>
        <note>allosteric inhibitor</note>
    </ligand>
</feature>
<dbReference type="CDD" id="cd01746">
    <property type="entry name" value="GATase1_CTP_Synthase"/>
    <property type="match status" value="1"/>
</dbReference>
<dbReference type="NCBIfam" id="NF003792">
    <property type="entry name" value="PRK05380.1"/>
    <property type="match status" value="1"/>
</dbReference>
<dbReference type="CDD" id="cd03113">
    <property type="entry name" value="CTPS_N"/>
    <property type="match status" value="1"/>
</dbReference>
<evidence type="ECO:0000313" key="16">
    <source>
        <dbReference type="Proteomes" id="UP000298596"/>
    </source>
</evidence>
<dbReference type="InterPro" id="IPR017456">
    <property type="entry name" value="CTP_synthase_N"/>
</dbReference>
<feature type="binding site" evidence="12">
    <location>
        <position position="54"/>
    </location>
    <ligand>
        <name>L-glutamine</name>
        <dbReference type="ChEBI" id="CHEBI:58359"/>
    </ligand>
</feature>
<sequence>MTRYIFITGGVVSSLGKGLASAALGALLQARGYKVRLRKLDPYLNVDPGTMSPYQHGEVYVTDDGAETDLDLGHYERFTGVAARRGDNITTGRIYSNVIAKERRGDYLGATVQVIPHVTDQIKDFIGAETTDEDFILCEIGGTVGDIESTPFLEAIRQFGNEVGPENALFIHLTLLPYIPTAGELKTKPTQHSVKELLGMGIQANILLCRADRPIPENERKKIALFCNIRPERVIAALDVDSIYQVPVSYHEEGFDTQVLAYFGLPTEGKPDLSRWTSIMERVRKPQGEVTIAVVGKYTSLLDSYKSLAEALTHGGIANNVKVKLDWIDSEIFEDDSAVQRLENVHGILVPGGFGSRGTEGKIRAAQFARERKVPYFGICFGMQMAVIESARNMAGIVDAGSTELGKPGNPVVGLMTEWMRGNSLEKRTEGTDLGGTMRLGTYPAKLVPGSKVAEVYGTTDITERHRHRYEVNVYYKDRLEKVGLLFSGLSPDGELPEIVEIPDHPWFIGVQFHPELKSKPFDPHPLFTSFIKAAIEQSRLV</sequence>
<evidence type="ECO:0000256" key="1">
    <source>
        <dbReference type="ARBA" id="ARBA00005171"/>
    </source>
</evidence>
<feature type="binding site" evidence="12">
    <location>
        <position position="404"/>
    </location>
    <ligand>
        <name>L-glutamine</name>
        <dbReference type="ChEBI" id="CHEBI:58359"/>
    </ligand>
</feature>
<proteinExistence type="inferred from homology"/>
<dbReference type="HAMAP" id="MF_01227">
    <property type="entry name" value="PyrG"/>
    <property type="match status" value="1"/>
</dbReference>
<feature type="binding site" evidence="12">
    <location>
        <position position="13"/>
    </location>
    <ligand>
        <name>CTP</name>
        <dbReference type="ChEBI" id="CHEBI:37563"/>
        <note>allosteric inhibitor</note>
    </ligand>
</feature>
<comment type="caution">
    <text evidence="12">Lacks conserved residue(s) required for the propagation of feature annotation.</text>
</comment>
<protein>
    <recommendedName>
        <fullName evidence="12">CTP synthase</fullName>
        <ecNumber evidence="12">6.3.4.2</ecNumber>
    </recommendedName>
    <alternativeName>
        <fullName evidence="12">Cytidine 5'-triphosphate synthase</fullName>
    </alternativeName>
    <alternativeName>
        <fullName evidence="12">Cytidine triphosphate synthetase</fullName>
        <shortName evidence="12">CTP synthetase</shortName>
        <shortName evidence="12">CTPS</shortName>
    </alternativeName>
    <alternativeName>
        <fullName evidence="12">UTP--ammonia ligase</fullName>
    </alternativeName>
</protein>
<feature type="region of interest" description="Amidoligase domain" evidence="12">
    <location>
        <begin position="1"/>
        <end position="265"/>
    </location>
</feature>
<gene>
    <name evidence="12" type="primary">pyrG</name>
    <name evidence="15" type="ORF">D3867_03715</name>
</gene>
<dbReference type="Pfam" id="PF06418">
    <property type="entry name" value="CTP_synth_N"/>
    <property type="match status" value="1"/>
</dbReference>
<dbReference type="FunFam" id="3.40.50.880:FF:000002">
    <property type="entry name" value="CTP synthase"/>
    <property type="match status" value="1"/>
</dbReference>
<evidence type="ECO:0000256" key="5">
    <source>
        <dbReference type="ARBA" id="ARBA00022741"/>
    </source>
</evidence>
<dbReference type="GO" id="GO:0004359">
    <property type="term" value="F:glutaminase activity"/>
    <property type="evidence" value="ECO:0007669"/>
    <property type="project" value="RHEA"/>
</dbReference>
<comment type="catalytic activity">
    <reaction evidence="12">
        <text>UTP + NH4(+) + ATP = CTP + ADP + phosphate + 2 H(+)</text>
        <dbReference type="Rhea" id="RHEA:16597"/>
        <dbReference type="ChEBI" id="CHEBI:15378"/>
        <dbReference type="ChEBI" id="CHEBI:28938"/>
        <dbReference type="ChEBI" id="CHEBI:30616"/>
        <dbReference type="ChEBI" id="CHEBI:37563"/>
        <dbReference type="ChEBI" id="CHEBI:43474"/>
        <dbReference type="ChEBI" id="CHEBI:46398"/>
        <dbReference type="ChEBI" id="CHEBI:456216"/>
    </reaction>
</comment>
<dbReference type="GO" id="GO:0046872">
    <property type="term" value="F:metal ion binding"/>
    <property type="evidence" value="ECO:0007669"/>
    <property type="project" value="UniProtKB-KW"/>
</dbReference>
<feature type="binding site" evidence="12">
    <location>
        <position position="240"/>
    </location>
    <ligand>
        <name>ATP</name>
        <dbReference type="ChEBI" id="CHEBI:30616"/>
    </ligand>
</feature>
<feature type="binding site" evidence="12">
    <location>
        <position position="71"/>
    </location>
    <ligand>
        <name>Mg(2+)</name>
        <dbReference type="ChEBI" id="CHEBI:18420"/>
    </ligand>
</feature>
<dbReference type="GO" id="GO:0097268">
    <property type="term" value="C:cytoophidium"/>
    <property type="evidence" value="ECO:0007669"/>
    <property type="project" value="UniProtKB-ARBA"/>
</dbReference>
<feature type="binding site" evidence="12">
    <location>
        <position position="222"/>
    </location>
    <ligand>
        <name>UTP</name>
        <dbReference type="ChEBI" id="CHEBI:46398"/>
    </ligand>
</feature>
<evidence type="ECO:0000256" key="6">
    <source>
        <dbReference type="ARBA" id="ARBA00022840"/>
    </source>
</evidence>
<organism evidence="15 16">
    <name type="scientific">Azospirillum brasilense</name>
    <dbReference type="NCBI Taxonomy" id="192"/>
    <lineage>
        <taxon>Bacteria</taxon>
        <taxon>Pseudomonadati</taxon>
        <taxon>Pseudomonadota</taxon>
        <taxon>Alphaproteobacteria</taxon>
        <taxon>Rhodospirillales</taxon>
        <taxon>Azospirillaceae</taxon>
        <taxon>Azospirillum</taxon>
    </lineage>
</organism>
<dbReference type="InterPro" id="IPR017926">
    <property type="entry name" value="GATASE"/>
</dbReference>
<dbReference type="PROSITE" id="PS51273">
    <property type="entry name" value="GATASE_TYPE_1"/>
    <property type="match status" value="1"/>
</dbReference>
<comment type="pathway">
    <text evidence="1 12">Pyrimidine metabolism; CTP biosynthesis via de novo pathway; CTP from UDP: step 2/2.</text>
</comment>
<comment type="catalytic activity">
    <reaction evidence="10 12">
        <text>UTP + L-glutamine + ATP + H2O = CTP + L-glutamate + ADP + phosphate + 2 H(+)</text>
        <dbReference type="Rhea" id="RHEA:26426"/>
        <dbReference type="ChEBI" id="CHEBI:15377"/>
        <dbReference type="ChEBI" id="CHEBI:15378"/>
        <dbReference type="ChEBI" id="CHEBI:29985"/>
        <dbReference type="ChEBI" id="CHEBI:30616"/>
        <dbReference type="ChEBI" id="CHEBI:37563"/>
        <dbReference type="ChEBI" id="CHEBI:43474"/>
        <dbReference type="ChEBI" id="CHEBI:46398"/>
        <dbReference type="ChEBI" id="CHEBI:58359"/>
        <dbReference type="ChEBI" id="CHEBI:456216"/>
        <dbReference type="EC" id="6.3.4.2"/>
    </reaction>
</comment>
<feature type="binding site" evidence="12">
    <location>
        <begin position="186"/>
        <end position="191"/>
    </location>
    <ligand>
        <name>UTP</name>
        <dbReference type="ChEBI" id="CHEBI:46398"/>
    </ligand>
</feature>
<feature type="binding site" evidence="12">
    <location>
        <begin position="14"/>
        <end position="19"/>
    </location>
    <ligand>
        <name>ATP</name>
        <dbReference type="ChEBI" id="CHEBI:30616"/>
    </ligand>
</feature>
<comment type="activity regulation">
    <text evidence="12">Allosterically activated by GTP, when glutamine is the substrate; GTP has no effect on the reaction when ammonia is the substrate. The allosteric effector GTP functions by stabilizing the protein conformation that binds the tetrahedral intermediate(s) formed during glutamine hydrolysis. Inhibited by the product CTP, via allosteric rather than competitive inhibition.</text>
</comment>
<evidence type="ECO:0000256" key="4">
    <source>
        <dbReference type="ARBA" id="ARBA00022723"/>
    </source>
</evidence>
<feature type="active site" evidence="12">
    <location>
        <position position="514"/>
    </location>
</feature>
<evidence type="ECO:0000256" key="2">
    <source>
        <dbReference type="ARBA" id="ARBA00007533"/>
    </source>
</evidence>
<comment type="subunit">
    <text evidence="12">Homotetramer.</text>
</comment>
<dbReference type="GO" id="GO:0005524">
    <property type="term" value="F:ATP binding"/>
    <property type="evidence" value="ECO:0007669"/>
    <property type="project" value="UniProtKB-KW"/>
</dbReference>
<dbReference type="FunFam" id="3.40.50.300:FF:000009">
    <property type="entry name" value="CTP synthase"/>
    <property type="match status" value="1"/>
</dbReference>
<evidence type="ECO:0000256" key="3">
    <source>
        <dbReference type="ARBA" id="ARBA00022598"/>
    </source>
</evidence>
<comment type="similarity">
    <text evidence="2 12">Belongs to the CTP synthase family.</text>
</comment>
<dbReference type="Pfam" id="PF00117">
    <property type="entry name" value="GATase"/>
    <property type="match status" value="1"/>
</dbReference>
<dbReference type="GO" id="GO:0019856">
    <property type="term" value="P:pyrimidine nucleobase biosynthetic process"/>
    <property type="evidence" value="ECO:0007669"/>
    <property type="project" value="TreeGrafter"/>
</dbReference>
<dbReference type="Gene3D" id="3.40.50.880">
    <property type="match status" value="1"/>
</dbReference>
<evidence type="ECO:0000259" key="13">
    <source>
        <dbReference type="Pfam" id="PF00117"/>
    </source>
</evidence>
<comment type="catalytic activity">
    <reaction evidence="12">
        <text>L-glutamine + H2O = L-glutamate + NH4(+)</text>
        <dbReference type="Rhea" id="RHEA:15889"/>
        <dbReference type="ChEBI" id="CHEBI:15377"/>
        <dbReference type="ChEBI" id="CHEBI:28938"/>
        <dbReference type="ChEBI" id="CHEBI:29985"/>
        <dbReference type="ChEBI" id="CHEBI:58359"/>
    </reaction>
</comment>
<evidence type="ECO:0000256" key="12">
    <source>
        <dbReference type="HAMAP-Rule" id="MF_01227"/>
    </source>
</evidence>
<feature type="binding site" evidence="12">
    <location>
        <begin position="186"/>
        <end position="191"/>
    </location>
    <ligand>
        <name>CTP</name>
        <dbReference type="ChEBI" id="CHEBI:37563"/>
        <note>allosteric inhibitor</note>
    </ligand>
</feature>
<keyword evidence="4 12" id="KW-0479">Metal-binding</keyword>
<dbReference type="EMBL" id="CP032330">
    <property type="protein sequence ID" value="QCO01233.1"/>
    <property type="molecule type" value="Genomic_DNA"/>
</dbReference>
<dbReference type="SUPFAM" id="SSF52317">
    <property type="entry name" value="Class I glutamine amidotransferase-like"/>
    <property type="match status" value="1"/>
</dbReference>